<dbReference type="WBParaSite" id="PgE055_g001_t01">
    <property type="protein sequence ID" value="PgE055_g001_t01"/>
    <property type="gene ID" value="PgE055_g001"/>
</dbReference>
<sequence length="50" mass="5785">QSGDTLPSTFQGNILSRCLARQEEIRCLAKRIRCQRHPLAKQYAPLLFKK</sequence>
<organism evidence="1 2">
    <name type="scientific">Parascaris univalens</name>
    <name type="common">Nematode worm</name>
    <dbReference type="NCBI Taxonomy" id="6257"/>
    <lineage>
        <taxon>Eukaryota</taxon>
        <taxon>Metazoa</taxon>
        <taxon>Ecdysozoa</taxon>
        <taxon>Nematoda</taxon>
        <taxon>Chromadorea</taxon>
        <taxon>Rhabditida</taxon>
        <taxon>Spirurina</taxon>
        <taxon>Ascaridomorpha</taxon>
        <taxon>Ascaridoidea</taxon>
        <taxon>Ascarididae</taxon>
        <taxon>Parascaris</taxon>
    </lineage>
</organism>
<protein>
    <submittedName>
        <fullName evidence="2">Uncharacterized protein</fullName>
    </submittedName>
</protein>
<proteinExistence type="predicted"/>
<accession>A0A914ZZF8</accession>
<dbReference type="AlphaFoldDB" id="A0A914ZZF8"/>
<reference evidence="2" key="1">
    <citation type="submission" date="2022-11" db="UniProtKB">
        <authorList>
            <consortium name="WormBaseParasite"/>
        </authorList>
    </citation>
    <scope>IDENTIFICATION</scope>
</reference>
<name>A0A914ZZF8_PARUN</name>
<evidence type="ECO:0000313" key="2">
    <source>
        <dbReference type="WBParaSite" id="PgE055_g001_t01"/>
    </source>
</evidence>
<dbReference type="Proteomes" id="UP000887569">
    <property type="component" value="Unplaced"/>
</dbReference>
<keyword evidence="1" id="KW-1185">Reference proteome</keyword>
<evidence type="ECO:0000313" key="1">
    <source>
        <dbReference type="Proteomes" id="UP000887569"/>
    </source>
</evidence>